<evidence type="ECO:0000313" key="1">
    <source>
        <dbReference type="EMBL" id="KAB8202782.1"/>
    </source>
</evidence>
<organism evidence="1 2">
    <name type="scientific">Aspergillus parasiticus</name>
    <dbReference type="NCBI Taxonomy" id="5067"/>
    <lineage>
        <taxon>Eukaryota</taxon>
        <taxon>Fungi</taxon>
        <taxon>Dikarya</taxon>
        <taxon>Ascomycota</taxon>
        <taxon>Pezizomycotina</taxon>
        <taxon>Eurotiomycetes</taxon>
        <taxon>Eurotiomycetidae</taxon>
        <taxon>Eurotiales</taxon>
        <taxon>Aspergillaceae</taxon>
        <taxon>Aspergillus</taxon>
        <taxon>Aspergillus subgen. Circumdati</taxon>
    </lineage>
</organism>
<dbReference type="EMBL" id="ML734999">
    <property type="protein sequence ID" value="KAB8202782.1"/>
    <property type="molecule type" value="Genomic_DNA"/>
</dbReference>
<reference evidence="1 2" key="1">
    <citation type="submission" date="2019-04" db="EMBL/GenBank/DDBJ databases">
        <title>Fungal friends and foes A comparative genomics study of 23 Aspergillus species from section Flavi.</title>
        <authorList>
            <consortium name="DOE Joint Genome Institute"/>
            <person name="Kjaerbolling I."/>
            <person name="Vesth T.C."/>
            <person name="Frisvad J.C."/>
            <person name="Nybo J.L."/>
            <person name="Theobald S."/>
            <person name="Kildgaard S."/>
            <person name="Petersen T.I."/>
            <person name="Kuo A."/>
            <person name="Sato A."/>
            <person name="Lyhne E.K."/>
            <person name="Kogle M.E."/>
            <person name="Wiebenga A."/>
            <person name="Kun R.S."/>
            <person name="Lubbers R.J."/>
            <person name="Makela M.R."/>
            <person name="Barry K."/>
            <person name="Chovatia M."/>
            <person name="Clum A."/>
            <person name="Daum C."/>
            <person name="Haridas S."/>
            <person name="He G."/>
            <person name="LaButti K."/>
            <person name="Lipzen A."/>
            <person name="Mondo S."/>
            <person name="Pangilinan J."/>
            <person name="Riley R."/>
            <person name="Salamov A."/>
            <person name="Simmons B.A."/>
            <person name="Magnuson J.K."/>
            <person name="Henrissat B."/>
            <person name="Mortensen U.H."/>
            <person name="Larsen T.O."/>
            <person name="De vries R.P."/>
            <person name="Grigoriev I.V."/>
            <person name="Machida M."/>
            <person name="Baker S.E."/>
            <person name="Andersen M.R."/>
        </authorList>
    </citation>
    <scope>NUCLEOTIDE SEQUENCE [LARGE SCALE GENOMIC DNA]</scope>
    <source>
        <strain evidence="1 2">CBS 117618</strain>
    </source>
</reference>
<protein>
    <submittedName>
        <fullName evidence="1">Uncharacterized protein</fullName>
    </submittedName>
</protein>
<accession>A0A5N6DC12</accession>
<dbReference type="VEuPathDB" id="FungiDB:BDV34DRAFT_145785"/>
<sequence>MFGCPVLSGSMVLITTLSSYRVQAPANNRTARLGRANRGQHPLCRRRKYFRVSSILKPKMEADLRFAFIIRSSFIALPILFLDSKSHFRCSHFR</sequence>
<evidence type="ECO:0000313" key="2">
    <source>
        <dbReference type="Proteomes" id="UP000326532"/>
    </source>
</evidence>
<proteinExistence type="predicted"/>
<dbReference type="Proteomes" id="UP000326532">
    <property type="component" value="Unassembled WGS sequence"/>
</dbReference>
<keyword evidence="2" id="KW-1185">Reference proteome</keyword>
<name>A0A5N6DC12_ASPPA</name>
<gene>
    <name evidence="1" type="ORF">BDV34DRAFT_145785</name>
</gene>
<dbReference type="AlphaFoldDB" id="A0A5N6DC12"/>